<reference evidence="1 2" key="1">
    <citation type="submission" date="2018-10" db="EMBL/GenBank/DDBJ databases">
        <title>Xanthobacter tagetidis genome sequencing and assembly.</title>
        <authorList>
            <person name="Maclea K.S."/>
            <person name="Goen A.E."/>
            <person name="Fatima S.A."/>
        </authorList>
    </citation>
    <scope>NUCLEOTIDE SEQUENCE [LARGE SCALE GENOMIC DNA]</scope>
    <source>
        <strain evidence="1 2">ATCC 700314</strain>
    </source>
</reference>
<name>A0A3L7A128_9HYPH</name>
<sequence>MAKIDTAKVMRRAWGLFRTSMQRFSRAVFAGFLRQAWAEAKDAPVTPYAYMQRWAAVPFGASRTQAIRIITSALECARVRAARYSRAGEPCNWSAAKHRSADIMRVAGLEALLAAETAGRGA</sequence>
<dbReference type="AlphaFoldDB" id="A0A3L7A128"/>
<evidence type="ECO:0000313" key="1">
    <source>
        <dbReference type="EMBL" id="RLP73983.1"/>
    </source>
</evidence>
<organism evidence="1 2">
    <name type="scientific">Xanthobacter tagetidis</name>
    <dbReference type="NCBI Taxonomy" id="60216"/>
    <lineage>
        <taxon>Bacteria</taxon>
        <taxon>Pseudomonadati</taxon>
        <taxon>Pseudomonadota</taxon>
        <taxon>Alphaproteobacteria</taxon>
        <taxon>Hyphomicrobiales</taxon>
        <taxon>Xanthobacteraceae</taxon>
        <taxon>Xanthobacter</taxon>
    </lineage>
</organism>
<accession>A0A3L7A128</accession>
<proteinExistence type="predicted"/>
<evidence type="ECO:0000313" key="2">
    <source>
        <dbReference type="Proteomes" id="UP000269692"/>
    </source>
</evidence>
<gene>
    <name evidence="1" type="ORF">D9R14_19575</name>
</gene>
<keyword evidence="2" id="KW-1185">Reference proteome</keyword>
<dbReference type="Proteomes" id="UP000269692">
    <property type="component" value="Unassembled WGS sequence"/>
</dbReference>
<dbReference type="EMBL" id="RCTF01000021">
    <property type="protein sequence ID" value="RLP73983.1"/>
    <property type="molecule type" value="Genomic_DNA"/>
</dbReference>
<dbReference type="OrthoDB" id="9927923at2"/>
<dbReference type="RefSeq" id="WP_121625042.1">
    <property type="nucleotide sequence ID" value="NZ_JACIIW010000003.1"/>
</dbReference>
<protein>
    <submittedName>
        <fullName evidence="1">Uncharacterized protein</fullName>
    </submittedName>
</protein>
<comment type="caution">
    <text evidence="1">The sequence shown here is derived from an EMBL/GenBank/DDBJ whole genome shotgun (WGS) entry which is preliminary data.</text>
</comment>